<evidence type="ECO:0000313" key="9">
    <source>
        <dbReference type="Proteomes" id="UP001597338"/>
    </source>
</evidence>
<comment type="similarity">
    <text evidence="2">Belongs to the peptidase M14 family.</text>
</comment>
<evidence type="ECO:0000259" key="7">
    <source>
        <dbReference type="Pfam" id="PF00246"/>
    </source>
</evidence>
<dbReference type="Proteomes" id="UP001597338">
    <property type="component" value="Unassembled WGS sequence"/>
</dbReference>
<keyword evidence="9" id="KW-1185">Reference proteome</keyword>
<evidence type="ECO:0000256" key="5">
    <source>
        <dbReference type="ARBA" id="ARBA00022833"/>
    </source>
</evidence>
<dbReference type="PANTHER" id="PTHR11705:SF143">
    <property type="entry name" value="SLL0236 PROTEIN"/>
    <property type="match status" value="1"/>
</dbReference>
<dbReference type="InterPro" id="IPR000834">
    <property type="entry name" value="Peptidase_M14"/>
</dbReference>
<dbReference type="RefSeq" id="WP_377197650.1">
    <property type="nucleotide sequence ID" value="NZ_JBHUHF010000001.1"/>
</dbReference>
<evidence type="ECO:0000256" key="6">
    <source>
        <dbReference type="ARBA" id="ARBA00023049"/>
    </source>
</evidence>
<dbReference type="Pfam" id="PF00246">
    <property type="entry name" value="Peptidase_M14"/>
    <property type="match status" value="1"/>
</dbReference>
<comment type="caution">
    <text evidence="8">The sequence shown here is derived from an EMBL/GenBank/DDBJ whole genome shotgun (WGS) entry which is preliminary data.</text>
</comment>
<evidence type="ECO:0000256" key="3">
    <source>
        <dbReference type="ARBA" id="ARBA00022670"/>
    </source>
</evidence>
<proteinExistence type="inferred from homology"/>
<keyword evidence="8" id="KW-0121">Carboxypeptidase</keyword>
<dbReference type="PANTHER" id="PTHR11705">
    <property type="entry name" value="PROTEASE FAMILY M14 CARBOXYPEPTIDASE A,B"/>
    <property type="match status" value="1"/>
</dbReference>
<comment type="cofactor">
    <cofactor evidence="1">
        <name>Zn(2+)</name>
        <dbReference type="ChEBI" id="CHEBI:29105"/>
    </cofactor>
</comment>
<evidence type="ECO:0000256" key="1">
    <source>
        <dbReference type="ARBA" id="ARBA00001947"/>
    </source>
</evidence>
<dbReference type="GO" id="GO:0004180">
    <property type="term" value="F:carboxypeptidase activity"/>
    <property type="evidence" value="ECO:0007669"/>
    <property type="project" value="UniProtKB-KW"/>
</dbReference>
<dbReference type="Gene3D" id="3.40.630.10">
    <property type="entry name" value="Zn peptidases"/>
    <property type="match status" value="1"/>
</dbReference>
<evidence type="ECO:0000256" key="2">
    <source>
        <dbReference type="ARBA" id="ARBA00005988"/>
    </source>
</evidence>
<keyword evidence="3" id="KW-0645">Protease</keyword>
<evidence type="ECO:0000313" key="8">
    <source>
        <dbReference type="EMBL" id="MFD2025776.1"/>
    </source>
</evidence>
<keyword evidence="4" id="KW-0378">Hydrolase</keyword>
<protein>
    <submittedName>
        <fullName evidence="8">M14 family zinc carboxypeptidase</fullName>
    </submittedName>
</protein>
<organism evidence="8 9">
    <name type="scientific">Promicromonospora aerolata</name>
    <dbReference type="NCBI Taxonomy" id="195749"/>
    <lineage>
        <taxon>Bacteria</taxon>
        <taxon>Bacillati</taxon>
        <taxon>Actinomycetota</taxon>
        <taxon>Actinomycetes</taxon>
        <taxon>Micrococcales</taxon>
        <taxon>Promicromonosporaceae</taxon>
        <taxon>Promicromonospora</taxon>
    </lineage>
</organism>
<keyword evidence="6" id="KW-0482">Metalloprotease</keyword>
<reference evidence="9" key="1">
    <citation type="journal article" date="2019" name="Int. J. Syst. Evol. Microbiol.">
        <title>The Global Catalogue of Microorganisms (GCM) 10K type strain sequencing project: providing services to taxonomists for standard genome sequencing and annotation.</title>
        <authorList>
            <consortium name="The Broad Institute Genomics Platform"/>
            <consortium name="The Broad Institute Genome Sequencing Center for Infectious Disease"/>
            <person name="Wu L."/>
            <person name="Ma J."/>
        </authorList>
    </citation>
    <scope>NUCLEOTIDE SEQUENCE [LARGE SCALE GENOMIC DNA]</scope>
    <source>
        <strain evidence="9">CCM 7043</strain>
    </source>
</reference>
<name>A0ABW4V4R0_9MICO</name>
<dbReference type="EMBL" id="JBHUHF010000001">
    <property type="protein sequence ID" value="MFD2025776.1"/>
    <property type="molecule type" value="Genomic_DNA"/>
</dbReference>
<sequence>MTEVRTLQSVTDEEIVERVTSLPDLHGYPAVDELLDQLERLRRAFPELLTARRVGTSRLGEPITLYTLALHADSADDGAADVARHALVVGGVHPNEPIGSHTILRLLTDLLHDSSVRDRLGVVWHVIPCADPDGMRLNEGWFDDPFDGETYFRHFYRPPGNEQVEWTFPISYREKYFDEMLPETQALQRVIDEIRPDYYLPLHNSETGGAYFYLSQPADDLVPLLHRLPAELGIPLHLGEPEGAHLKELAPAVFESSTSQSVYEWREANGLDPVPSGSAGQSSTSYARRHGTVSLIAELPIWRTSGADDTSPSGKRYAALLREAGEALTATGTQLEELLARVGPHLTLDSPYLRSARVFVPGMSQAGRMMLVRAAKPENDRAATVAERPMSVVWMYRLRFGGALLRALRAEVAAGSADVVVRRSTRELERVWAGWLQERESQEGTQGIPVRAVVGVQYGAVLGLVAHGPYPDPSPVTAPTTGER</sequence>
<evidence type="ECO:0000256" key="4">
    <source>
        <dbReference type="ARBA" id="ARBA00022801"/>
    </source>
</evidence>
<keyword evidence="5" id="KW-0862">Zinc</keyword>
<gene>
    <name evidence="8" type="ORF">ACFSL2_09670</name>
</gene>
<feature type="domain" description="Peptidase M14" evidence="7">
    <location>
        <begin position="37"/>
        <end position="217"/>
    </location>
</feature>
<accession>A0ABW4V4R0</accession>
<dbReference type="SUPFAM" id="SSF53187">
    <property type="entry name" value="Zn-dependent exopeptidases"/>
    <property type="match status" value="1"/>
</dbReference>